<dbReference type="Proteomes" id="UP000015106">
    <property type="component" value="Chromosome 6"/>
</dbReference>
<protein>
    <submittedName>
        <fullName evidence="1">Uncharacterized protein</fullName>
    </submittedName>
</protein>
<reference evidence="1" key="2">
    <citation type="submission" date="2018-03" db="EMBL/GenBank/DDBJ databases">
        <title>The Triticum urartu genome reveals the dynamic nature of wheat genome evolution.</title>
        <authorList>
            <person name="Ling H."/>
            <person name="Ma B."/>
            <person name="Shi X."/>
            <person name="Liu H."/>
            <person name="Dong L."/>
            <person name="Sun H."/>
            <person name="Cao Y."/>
            <person name="Gao Q."/>
            <person name="Zheng S."/>
            <person name="Li Y."/>
            <person name="Yu Y."/>
            <person name="Du H."/>
            <person name="Qi M."/>
            <person name="Li Y."/>
            <person name="Yu H."/>
            <person name="Cui Y."/>
            <person name="Wang N."/>
            <person name="Chen C."/>
            <person name="Wu H."/>
            <person name="Zhao Y."/>
            <person name="Zhang J."/>
            <person name="Li Y."/>
            <person name="Zhou W."/>
            <person name="Zhang B."/>
            <person name="Hu W."/>
            <person name="Eijk M."/>
            <person name="Tang J."/>
            <person name="Witsenboer H."/>
            <person name="Zhao S."/>
            <person name="Li Z."/>
            <person name="Zhang A."/>
            <person name="Wang D."/>
            <person name="Liang C."/>
        </authorList>
    </citation>
    <scope>NUCLEOTIDE SEQUENCE [LARGE SCALE GENOMIC DNA]</scope>
    <source>
        <strain evidence="1">cv. G1812</strain>
    </source>
</reference>
<dbReference type="Gramene" id="TuG1812G0600001433.01.T01">
    <property type="protein sequence ID" value="TuG1812G0600001433.01.T01"/>
    <property type="gene ID" value="TuG1812G0600001433.01"/>
</dbReference>
<keyword evidence="2" id="KW-1185">Reference proteome</keyword>
<sequence>MCNISRALSVQRNYSGVSDDSIFDTEVEDCSTTFVLVRITYQRCQEDN</sequence>
<dbReference type="EnsemblPlants" id="TuG1812G0600001433.01.T01">
    <property type="protein sequence ID" value="TuG1812G0600001433.01.T01"/>
    <property type="gene ID" value="TuG1812G0600001433.01"/>
</dbReference>
<evidence type="ECO:0000313" key="2">
    <source>
        <dbReference type="Proteomes" id="UP000015106"/>
    </source>
</evidence>
<organism evidence="1 2">
    <name type="scientific">Triticum urartu</name>
    <name type="common">Red wild einkorn</name>
    <name type="synonym">Crithodium urartu</name>
    <dbReference type="NCBI Taxonomy" id="4572"/>
    <lineage>
        <taxon>Eukaryota</taxon>
        <taxon>Viridiplantae</taxon>
        <taxon>Streptophyta</taxon>
        <taxon>Embryophyta</taxon>
        <taxon>Tracheophyta</taxon>
        <taxon>Spermatophyta</taxon>
        <taxon>Magnoliopsida</taxon>
        <taxon>Liliopsida</taxon>
        <taxon>Poales</taxon>
        <taxon>Poaceae</taxon>
        <taxon>BOP clade</taxon>
        <taxon>Pooideae</taxon>
        <taxon>Triticodae</taxon>
        <taxon>Triticeae</taxon>
        <taxon>Triticinae</taxon>
        <taxon>Triticum</taxon>
    </lineage>
</organism>
<reference evidence="1" key="3">
    <citation type="submission" date="2022-06" db="UniProtKB">
        <authorList>
            <consortium name="EnsemblPlants"/>
        </authorList>
    </citation>
    <scope>IDENTIFICATION</scope>
</reference>
<dbReference type="AlphaFoldDB" id="A0A8R7UPV7"/>
<evidence type="ECO:0000313" key="1">
    <source>
        <dbReference type="EnsemblPlants" id="TuG1812G0600001433.01.T01"/>
    </source>
</evidence>
<accession>A0A8R7UPV7</accession>
<reference evidence="2" key="1">
    <citation type="journal article" date="2013" name="Nature">
        <title>Draft genome of the wheat A-genome progenitor Triticum urartu.</title>
        <authorList>
            <person name="Ling H.Q."/>
            <person name="Zhao S."/>
            <person name="Liu D."/>
            <person name="Wang J."/>
            <person name="Sun H."/>
            <person name="Zhang C."/>
            <person name="Fan H."/>
            <person name="Li D."/>
            <person name="Dong L."/>
            <person name="Tao Y."/>
            <person name="Gao C."/>
            <person name="Wu H."/>
            <person name="Li Y."/>
            <person name="Cui Y."/>
            <person name="Guo X."/>
            <person name="Zheng S."/>
            <person name="Wang B."/>
            <person name="Yu K."/>
            <person name="Liang Q."/>
            <person name="Yang W."/>
            <person name="Lou X."/>
            <person name="Chen J."/>
            <person name="Feng M."/>
            <person name="Jian J."/>
            <person name="Zhang X."/>
            <person name="Luo G."/>
            <person name="Jiang Y."/>
            <person name="Liu J."/>
            <person name="Wang Z."/>
            <person name="Sha Y."/>
            <person name="Zhang B."/>
            <person name="Wu H."/>
            <person name="Tang D."/>
            <person name="Shen Q."/>
            <person name="Xue P."/>
            <person name="Zou S."/>
            <person name="Wang X."/>
            <person name="Liu X."/>
            <person name="Wang F."/>
            <person name="Yang Y."/>
            <person name="An X."/>
            <person name="Dong Z."/>
            <person name="Zhang K."/>
            <person name="Zhang X."/>
            <person name="Luo M.C."/>
            <person name="Dvorak J."/>
            <person name="Tong Y."/>
            <person name="Wang J."/>
            <person name="Yang H."/>
            <person name="Li Z."/>
            <person name="Wang D."/>
            <person name="Zhang A."/>
            <person name="Wang J."/>
        </authorList>
    </citation>
    <scope>NUCLEOTIDE SEQUENCE</scope>
    <source>
        <strain evidence="2">cv. G1812</strain>
    </source>
</reference>
<proteinExistence type="predicted"/>
<name>A0A8R7UPV7_TRIUA</name>